<accession>A0A7Z0BUT7</accession>
<gene>
    <name evidence="1" type="ORF">FHS75_000827</name>
</gene>
<name>A0A7Z0BUT7_9SPHN</name>
<sequence length="91" mass="9814">MSSDEPTDHAAAIQLQADSAEIAAIVMAAVTSKAERSRETLSGRHMTAGIEMMLAAAWNFAEAADDNQDGQRAKRYARLLRNHADSVEKLG</sequence>
<dbReference type="RefSeq" id="WP_179406427.1">
    <property type="nucleotide sequence ID" value="NZ_BMGF01000001.1"/>
</dbReference>
<reference evidence="1 2" key="1">
    <citation type="submission" date="2020-07" db="EMBL/GenBank/DDBJ databases">
        <title>Genomic Encyclopedia of Type Strains, Phase IV (KMG-IV): sequencing the most valuable type-strain genomes for metagenomic binning, comparative biology and taxonomic classification.</title>
        <authorList>
            <person name="Goeker M."/>
        </authorList>
    </citation>
    <scope>NUCLEOTIDE SEQUENCE [LARGE SCALE GENOMIC DNA]</scope>
    <source>
        <strain evidence="1 2">DSM 29043</strain>
    </source>
</reference>
<organism evidence="1 2">
    <name type="scientific">Novosphingobium marinum</name>
    <dbReference type="NCBI Taxonomy" id="1514948"/>
    <lineage>
        <taxon>Bacteria</taxon>
        <taxon>Pseudomonadati</taxon>
        <taxon>Pseudomonadota</taxon>
        <taxon>Alphaproteobacteria</taxon>
        <taxon>Sphingomonadales</taxon>
        <taxon>Sphingomonadaceae</taxon>
        <taxon>Novosphingobium</taxon>
    </lineage>
</organism>
<dbReference type="Proteomes" id="UP000522081">
    <property type="component" value="Unassembled WGS sequence"/>
</dbReference>
<evidence type="ECO:0000313" key="1">
    <source>
        <dbReference type="EMBL" id="NYH94522.1"/>
    </source>
</evidence>
<keyword evidence="2" id="KW-1185">Reference proteome</keyword>
<dbReference type="AlphaFoldDB" id="A0A7Z0BUT7"/>
<proteinExistence type="predicted"/>
<evidence type="ECO:0000313" key="2">
    <source>
        <dbReference type="Proteomes" id="UP000522081"/>
    </source>
</evidence>
<dbReference type="EMBL" id="JACBZF010000001">
    <property type="protein sequence ID" value="NYH94522.1"/>
    <property type="molecule type" value="Genomic_DNA"/>
</dbReference>
<comment type="caution">
    <text evidence="1">The sequence shown here is derived from an EMBL/GenBank/DDBJ whole genome shotgun (WGS) entry which is preliminary data.</text>
</comment>
<protein>
    <submittedName>
        <fullName evidence="1">Uncharacterized protein</fullName>
    </submittedName>
</protein>